<dbReference type="Proteomes" id="UP001501444">
    <property type="component" value="Unassembled WGS sequence"/>
</dbReference>
<protein>
    <submittedName>
        <fullName evidence="1">Uncharacterized protein</fullName>
    </submittedName>
</protein>
<dbReference type="RefSeq" id="WP_344611937.1">
    <property type="nucleotide sequence ID" value="NZ_BAAARV010000017.1"/>
</dbReference>
<proteinExistence type="predicted"/>
<sequence length="144" mass="16165">MNRSPLHYRQAAEDPRLDPADLHELAASPVAFIRLTVLSRPWTAPETLLRVVNSEFDAWDTNRMLRTAAEHVRADRTVLLRVLERVAALLAGSVERPYAAALALADRPELDPDELRPLVNLPGASRRFRSQFLAKLAARRAARP</sequence>
<evidence type="ECO:0000313" key="1">
    <source>
        <dbReference type="EMBL" id="GAA2337951.1"/>
    </source>
</evidence>
<keyword evidence="2" id="KW-1185">Reference proteome</keyword>
<evidence type="ECO:0000313" key="2">
    <source>
        <dbReference type="Proteomes" id="UP001501444"/>
    </source>
</evidence>
<organism evidence="1 2">
    <name type="scientific">Dactylosporangium salmoneum</name>
    <dbReference type="NCBI Taxonomy" id="53361"/>
    <lineage>
        <taxon>Bacteria</taxon>
        <taxon>Bacillati</taxon>
        <taxon>Actinomycetota</taxon>
        <taxon>Actinomycetes</taxon>
        <taxon>Micromonosporales</taxon>
        <taxon>Micromonosporaceae</taxon>
        <taxon>Dactylosporangium</taxon>
    </lineage>
</organism>
<reference evidence="2" key="1">
    <citation type="journal article" date="2019" name="Int. J. Syst. Evol. Microbiol.">
        <title>The Global Catalogue of Microorganisms (GCM) 10K type strain sequencing project: providing services to taxonomists for standard genome sequencing and annotation.</title>
        <authorList>
            <consortium name="The Broad Institute Genomics Platform"/>
            <consortium name="The Broad Institute Genome Sequencing Center for Infectious Disease"/>
            <person name="Wu L."/>
            <person name="Ma J."/>
        </authorList>
    </citation>
    <scope>NUCLEOTIDE SEQUENCE [LARGE SCALE GENOMIC DNA]</scope>
    <source>
        <strain evidence="2">JCM 3272</strain>
    </source>
</reference>
<comment type="caution">
    <text evidence="1">The sequence shown here is derived from an EMBL/GenBank/DDBJ whole genome shotgun (WGS) entry which is preliminary data.</text>
</comment>
<gene>
    <name evidence="1" type="ORF">GCM10010170_019340</name>
</gene>
<accession>A0ABP5SWV6</accession>
<name>A0ABP5SWV6_9ACTN</name>
<dbReference type="EMBL" id="BAAARV010000017">
    <property type="protein sequence ID" value="GAA2337951.1"/>
    <property type="molecule type" value="Genomic_DNA"/>
</dbReference>